<gene>
    <name evidence="3" type="ORF">H103_00639</name>
</gene>
<feature type="transmembrane region" description="Helical" evidence="2">
    <location>
        <begin position="66"/>
        <end position="87"/>
    </location>
</feature>
<dbReference type="OrthoDB" id="3928876at2759"/>
<organism evidence="3">
    <name type="scientific">Trichophyton rubrum CBS 288.86</name>
    <dbReference type="NCBI Taxonomy" id="1215330"/>
    <lineage>
        <taxon>Eukaryota</taxon>
        <taxon>Fungi</taxon>
        <taxon>Dikarya</taxon>
        <taxon>Ascomycota</taxon>
        <taxon>Pezizomycotina</taxon>
        <taxon>Eurotiomycetes</taxon>
        <taxon>Eurotiomycetidae</taxon>
        <taxon>Onygenales</taxon>
        <taxon>Arthrodermataceae</taxon>
        <taxon>Trichophyton</taxon>
    </lineage>
</organism>
<dbReference type="Proteomes" id="UP000023758">
    <property type="component" value="Unassembled WGS sequence"/>
</dbReference>
<keyword evidence="2" id="KW-0812">Transmembrane</keyword>
<dbReference type="EMBL" id="KK207703">
    <property type="protein sequence ID" value="EZF57007.1"/>
    <property type="molecule type" value="Genomic_DNA"/>
</dbReference>
<keyword evidence="2" id="KW-0472">Membrane</keyword>
<reference evidence="3" key="1">
    <citation type="submission" date="2014-02" db="EMBL/GenBank/DDBJ databases">
        <title>The Genome Sequence of Trichophyton rubrum (morphotype fischeri) CBS 288.86.</title>
        <authorList>
            <consortium name="The Broad Institute Genomics Platform"/>
            <person name="Cuomo C.A."/>
            <person name="White T.C."/>
            <person name="Graser Y."/>
            <person name="Martinez-Rossi N."/>
            <person name="Heitman J."/>
            <person name="Young S.K."/>
            <person name="Zeng Q."/>
            <person name="Gargeya S."/>
            <person name="Abouelleil A."/>
            <person name="Alvarado L."/>
            <person name="Chapman S.B."/>
            <person name="Gainer-Dewar J."/>
            <person name="Goldberg J."/>
            <person name="Griggs A."/>
            <person name="Gujja S."/>
            <person name="Hansen M."/>
            <person name="Howarth C."/>
            <person name="Imamovic A."/>
            <person name="Larimer J."/>
            <person name="Martinez D."/>
            <person name="Murphy C."/>
            <person name="Pearson M.D."/>
            <person name="Persinoti G."/>
            <person name="Poon T."/>
            <person name="Priest M."/>
            <person name="Roberts A.D."/>
            <person name="Saif S."/>
            <person name="Shea T.D."/>
            <person name="Sykes S.N."/>
            <person name="Wortman J."/>
            <person name="Nusbaum C."/>
            <person name="Birren B."/>
        </authorList>
    </citation>
    <scope>NUCLEOTIDE SEQUENCE [LARGE SCALE GENOMIC DNA]</scope>
    <source>
        <strain evidence="3">CBS 288.86</strain>
    </source>
</reference>
<feature type="transmembrane region" description="Helical" evidence="2">
    <location>
        <begin position="118"/>
        <end position="140"/>
    </location>
</feature>
<dbReference type="AlphaFoldDB" id="A0A022WF75"/>
<keyword evidence="2" id="KW-1133">Transmembrane helix</keyword>
<name>A0A022WF75_TRIRU</name>
<dbReference type="HOGENOM" id="CLU_1373089_0_0_1"/>
<proteinExistence type="predicted"/>
<dbReference type="Pfam" id="PF16015">
    <property type="entry name" value="Promethin"/>
    <property type="match status" value="1"/>
</dbReference>
<feature type="region of interest" description="Disordered" evidence="1">
    <location>
        <begin position="163"/>
        <end position="199"/>
    </location>
</feature>
<evidence type="ECO:0000313" key="3">
    <source>
        <dbReference type="EMBL" id="EZF57007.1"/>
    </source>
</evidence>
<sequence length="199" mass="20939">MGPPQSTATRPRSYLSSIIRSIINIIKALIINAYAAIHASLDAVLPPPKRAEIKSQLASFARERPILASFLASQILFCGIPLVLFVLQVVSVLVFAFSIALVLASLCALTFTAVCTGLALLVLVPVLAVTAFVGVSVWFWGWVGWWALVSFGIVQTEPSAGRVKSEGAVPAGSQGQARVDGFNGVKAPRDGVPLGIPTS</sequence>
<protein>
    <submittedName>
        <fullName evidence="3">Uncharacterized protein</fullName>
    </submittedName>
</protein>
<evidence type="ECO:0000256" key="2">
    <source>
        <dbReference type="SAM" id="Phobius"/>
    </source>
</evidence>
<accession>A0A022WF75</accession>
<feature type="transmembrane region" description="Helical" evidence="2">
    <location>
        <begin position="22"/>
        <end position="45"/>
    </location>
</feature>
<evidence type="ECO:0000256" key="1">
    <source>
        <dbReference type="SAM" id="MobiDB-lite"/>
    </source>
</evidence>
<feature type="transmembrane region" description="Helical" evidence="2">
    <location>
        <begin position="93"/>
        <end position="111"/>
    </location>
</feature>